<dbReference type="Proteomes" id="UP001501803">
    <property type="component" value="Unassembled WGS sequence"/>
</dbReference>
<proteinExistence type="inferred from homology"/>
<evidence type="ECO:0000259" key="5">
    <source>
        <dbReference type="PROSITE" id="PS50931"/>
    </source>
</evidence>
<reference evidence="7" key="1">
    <citation type="journal article" date="2019" name="Int. J. Syst. Evol. Microbiol.">
        <title>The Global Catalogue of Microorganisms (GCM) 10K type strain sequencing project: providing services to taxonomists for standard genome sequencing and annotation.</title>
        <authorList>
            <consortium name="The Broad Institute Genomics Platform"/>
            <consortium name="The Broad Institute Genome Sequencing Center for Infectious Disease"/>
            <person name="Wu L."/>
            <person name="Ma J."/>
        </authorList>
    </citation>
    <scope>NUCLEOTIDE SEQUENCE [LARGE SCALE GENOMIC DNA]</scope>
    <source>
        <strain evidence="7">JCM 17021</strain>
    </source>
</reference>
<keyword evidence="7" id="KW-1185">Reference proteome</keyword>
<dbReference type="InterPro" id="IPR036388">
    <property type="entry name" value="WH-like_DNA-bd_sf"/>
</dbReference>
<evidence type="ECO:0000313" key="7">
    <source>
        <dbReference type="Proteomes" id="UP001501803"/>
    </source>
</evidence>
<dbReference type="Pfam" id="PF03466">
    <property type="entry name" value="LysR_substrate"/>
    <property type="match status" value="1"/>
</dbReference>
<dbReference type="SUPFAM" id="SSF53850">
    <property type="entry name" value="Periplasmic binding protein-like II"/>
    <property type="match status" value="1"/>
</dbReference>
<dbReference type="EMBL" id="BAABCN010000002">
    <property type="protein sequence ID" value="GAA3870030.1"/>
    <property type="molecule type" value="Genomic_DNA"/>
</dbReference>
<evidence type="ECO:0000256" key="4">
    <source>
        <dbReference type="ARBA" id="ARBA00023163"/>
    </source>
</evidence>
<organism evidence="6 7">
    <name type="scientific">Leifsonia kafniensis</name>
    <dbReference type="NCBI Taxonomy" id="475957"/>
    <lineage>
        <taxon>Bacteria</taxon>
        <taxon>Bacillati</taxon>
        <taxon>Actinomycetota</taxon>
        <taxon>Actinomycetes</taxon>
        <taxon>Micrococcales</taxon>
        <taxon>Microbacteriaceae</taxon>
        <taxon>Leifsonia</taxon>
    </lineage>
</organism>
<dbReference type="Pfam" id="PF00126">
    <property type="entry name" value="HTH_1"/>
    <property type="match status" value="1"/>
</dbReference>
<keyword evidence="3" id="KW-0238">DNA-binding</keyword>
<dbReference type="CDD" id="cd05466">
    <property type="entry name" value="PBP2_LTTR_substrate"/>
    <property type="match status" value="1"/>
</dbReference>
<dbReference type="InterPro" id="IPR050950">
    <property type="entry name" value="HTH-type_LysR_regulators"/>
</dbReference>
<evidence type="ECO:0000256" key="1">
    <source>
        <dbReference type="ARBA" id="ARBA00009437"/>
    </source>
</evidence>
<keyword evidence="4" id="KW-0804">Transcription</keyword>
<dbReference type="SUPFAM" id="SSF46785">
    <property type="entry name" value="Winged helix' DNA-binding domain"/>
    <property type="match status" value="1"/>
</dbReference>
<dbReference type="InterPro" id="IPR036390">
    <property type="entry name" value="WH_DNA-bd_sf"/>
</dbReference>
<gene>
    <name evidence="6" type="ORF">GCM10022381_11590</name>
</gene>
<accession>A0ABP7KAZ3</accession>
<protein>
    <submittedName>
        <fullName evidence="6">LysR family transcriptional regulator</fullName>
    </submittedName>
</protein>
<dbReference type="Gene3D" id="1.10.10.10">
    <property type="entry name" value="Winged helix-like DNA-binding domain superfamily/Winged helix DNA-binding domain"/>
    <property type="match status" value="1"/>
</dbReference>
<dbReference type="InterPro" id="IPR000847">
    <property type="entry name" value="LysR_HTH_N"/>
</dbReference>
<comment type="similarity">
    <text evidence="1">Belongs to the LysR transcriptional regulatory family.</text>
</comment>
<dbReference type="Gene3D" id="3.40.190.10">
    <property type="entry name" value="Periplasmic binding protein-like II"/>
    <property type="match status" value="2"/>
</dbReference>
<dbReference type="PANTHER" id="PTHR30419">
    <property type="entry name" value="HTH-TYPE TRANSCRIPTIONAL REGULATOR YBHD"/>
    <property type="match status" value="1"/>
</dbReference>
<evidence type="ECO:0000256" key="2">
    <source>
        <dbReference type="ARBA" id="ARBA00023015"/>
    </source>
</evidence>
<dbReference type="RefSeq" id="WP_345063318.1">
    <property type="nucleotide sequence ID" value="NZ_BAABCN010000002.1"/>
</dbReference>
<keyword evidence="2" id="KW-0805">Transcription regulation</keyword>
<dbReference type="InterPro" id="IPR005119">
    <property type="entry name" value="LysR_subst-bd"/>
</dbReference>
<comment type="caution">
    <text evidence="6">The sequence shown here is derived from an EMBL/GenBank/DDBJ whole genome shotgun (WGS) entry which is preliminary data.</text>
</comment>
<dbReference type="PANTHER" id="PTHR30419:SF8">
    <property type="entry name" value="NITROGEN ASSIMILATION TRANSCRIPTIONAL ACTIVATOR-RELATED"/>
    <property type="match status" value="1"/>
</dbReference>
<name>A0ABP7KAZ3_9MICO</name>
<sequence>MDLHQLMILRELGERGSVAAVARALFVTPSAVSQHLSALQRDVAVTLTEKRGRTLALTPAGVALARAAVGVSVAMAEAERAVDEFRADSVTPVTVSAFHSAGFAWFGALLTALGAGDGPPVSVSDEDIAQTEFSALVADYDLVVAHRIDHEQPWPEHLAVTPLIYERFDVAIPRGHPLAARCSLTVSDVADERWISPHSGFPVAGALNVVAVAAGRPLNISHRINEFFVAGRIVAAGGALALMPRDTMKPGPDAGYVLRPFESLRIGRQIDVLSRPETLLRASVRTVLDTLIAVAVPVGSPAG</sequence>
<evidence type="ECO:0000256" key="3">
    <source>
        <dbReference type="ARBA" id="ARBA00023125"/>
    </source>
</evidence>
<evidence type="ECO:0000313" key="6">
    <source>
        <dbReference type="EMBL" id="GAA3870030.1"/>
    </source>
</evidence>
<dbReference type="PROSITE" id="PS50931">
    <property type="entry name" value="HTH_LYSR"/>
    <property type="match status" value="1"/>
</dbReference>
<feature type="domain" description="HTH lysR-type" evidence="5">
    <location>
        <begin position="1"/>
        <end position="58"/>
    </location>
</feature>